<gene>
    <name evidence="2" type="ORF">B0H16DRAFT_1591905</name>
    <name evidence="1" type="ORF">B0H16DRAFT_1593680</name>
</gene>
<reference evidence="1" key="1">
    <citation type="submission" date="2023-03" db="EMBL/GenBank/DDBJ databases">
        <title>Massive genome expansion in bonnet fungi (Mycena s.s.) driven by repeated elements and novel gene families across ecological guilds.</title>
        <authorList>
            <consortium name="Lawrence Berkeley National Laboratory"/>
            <person name="Harder C.B."/>
            <person name="Miyauchi S."/>
            <person name="Viragh M."/>
            <person name="Kuo A."/>
            <person name="Thoen E."/>
            <person name="Andreopoulos B."/>
            <person name="Lu D."/>
            <person name="Skrede I."/>
            <person name="Drula E."/>
            <person name="Henrissat B."/>
            <person name="Morin E."/>
            <person name="Kohler A."/>
            <person name="Barry K."/>
            <person name="LaButti K."/>
            <person name="Morin E."/>
            <person name="Salamov A."/>
            <person name="Lipzen A."/>
            <person name="Mereny Z."/>
            <person name="Hegedus B."/>
            <person name="Baldrian P."/>
            <person name="Stursova M."/>
            <person name="Weitz H."/>
            <person name="Taylor A."/>
            <person name="Grigoriev I.V."/>
            <person name="Nagy L.G."/>
            <person name="Martin F."/>
            <person name="Kauserud H."/>
        </authorList>
    </citation>
    <scope>NUCLEOTIDE SEQUENCE</scope>
    <source>
        <strain evidence="1">CBHHK182m</strain>
    </source>
</reference>
<dbReference type="Proteomes" id="UP001215598">
    <property type="component" value="Unassembled WGS sequence"/>
</dbReference>
<dbReference type="EMBL" id="JARKIB010000190">
    <property type="protein sequence ID" value="KAJ7725997.1"/>
    <property type="molecule type" value="Genomic_DNA"/>
</dbReference>
<evidence type="ECO:0008006" key="4">
    <source>
        <dbReference type="Google" id="ProtNLM"/>
    </source>
</evidence>
<name>A0AAD7HRV4_9AGAR</name>
<dbReference type="InterPro" id="IPR032675">
    <property type="entry name" value="LRR_dom_sf"/>
</dbReference>
<comment type="caution">
    <text evidence="1">The sequence shown here is derived from an EMBL/GenBank/DDBJ whole genome shotgun (WGS) entry which is preliminary data.</text>
</comment>
<evidence type="ECO:0000313" key="2">
    <source>
        <dbReference type="EMBL" id="KAJ7726962.1"/>
    </source>
</evidence>
<dbReference type="Gene3D" id="3.80.10.10">
    <property type="entry name" value="Ribonuclease Inhibitor"/>
    <property type="match status" value="1"/>
</dbReference>
<evidence type="ECO:0000313" key="3">
    <source>
        <dbReference type="Proteomes" id="UP001215598"/>
    </source>
</evidence>
<dbReference type="EMBL" id="JARKIB010000183">
    <property type="protein sequence ID" value="KAJ7726962.1"/>
    <property type="molecule type" value="Genomic_DNA"/>
</dbReference>
<dbReference type="AlphaFoldDB" id="A0AAD7HRV4"/>
<keyword evidence="3" id="KW-1185">Reference proteome</keyword>
<accession>A0AAD7HRV4</accession>
<organism evidence="1 3">
    <name type="scientific">Mycena metata</name>
    <dbReference type="NCBI Taxonomy" id="1033252"/>
    <lineage>
        <taxon>Eukaryota</taxon>
        <taxon>Fungi</taxon>
        <taxon>Dikarya</taxon>
        <taxon>Basidiomycota</taxon>
        <taxon>Agaricomycotina</taxon>
        <taxon>Agaricomycetes</taxon>
        <taxon>Agaricomycetidae</taxon>
        <taxon>Agaricales</taxon>
        <taxon>Marasmiineae</taxon>
        <taxon>Mycenaceae</taxon>
        <taxon>Mycena</taxon>
    </lineage>
</organism>
<proteinExistence type="predicted"/>
<protein>
    <recommendedName>
        <fullName evidence="4">F-box domain-containing protein</fullName>
    </recommendedName>
</protein>
<dbReference type="SUPFAM" id="SSF52047">
    <property type="entry name" value="RNI-like"/>
    <property type="match status" value="1"/>
</dbReference>
<sequence length="484" mass="55060">MAEHFPNELWLMAIDYAPKSAVMNLSLTNRRLCHLSRPHLFAQFDFHPYACDGADGNIKIPTQRVVNRALKRLKFWASDVIAPLVRVCKISPFDPDGRKLSATDNPHVLLGPFFDIITSFTNLRALFVDKVHLTQTGVLNLCLLPKLHTLHIEEYRLAPGQVVHFDSSKLQSLTHLRIHNDSWTTETDHSAWISLLCAEKIRTLELTLNPPELLNIDLPSFPHAQTIAVGLKLFAAPQNIRILSKFPAVQVLSIQDAERPYGEWVGPGSRLPLDFKWPGLLCRYSGPFQTMNDILSIPTVTHLSLNKRSLHPPDFFQELQHGTPRNIASLSLPFKYFNNGLFDDLCGAFPALTRVQLTIANAESFTGLNWDEFHDWKAPFFLETLVTSLPARIEQLSIHWNMDFESVLDVLPPFRKLGDALLEKHRALNALWLGMYGFTVRARKSPDGQITAEEMLIREDEPHSVVLRIRREFNSSWDALDPHV</sequence>
<evidence type="ECO:0000313" key="1">
    <source>
        <dbReference type="EMBL" id="KAJ7725997.1"/>
    </source>
</evidence>